<evidence type="ECO:0000256" key="2">
    <source>
        <dbReference type="ARBA" id="ARBA00023015"/>
    </source>
</evidence>
<feature type="compositionally biased region" description="Basic and acidic residues" evidence="5">
    <location>
        <begin position="232"/>
        <end position="241"/>
    </location>
</feature>
<dbReference type="CDD" id="cd18919">
    <property type="entry name" value="bHLH_AtBPE_like"/>
    <property type="match status" value="1"/>
</dbReference>
<reference evidence="7 8" key="1">
    <citation type="submission" date="2024-11" db="EMBL/GenBank/DDBJ databases">
        <title>A near-complete genome assembly of Cinchona calisaya.</title>
        <authorList>
            <person name="Lian D.C."/>
            <person name="Zhao X.W."/>
            <person name="Wei L."/>
        </authorList>
    </citation>
    <scope>NUCLEOTIDE SEQUENCE [LARGE SCALE GENOMIC DNA]</scope>
    <source>
        <tissue evidence="7">Nenye</tissue>
    </source>
</reference>
<keyword evidence="3" id="KW-0804">Transcription</keyword>
<evidence type="ECO:0000256" key="3">
    <source>
        <dbReference type="ARBA" id="ARBA00023163"/>
    </source>
</evidence>
<dbReference type="InterPro" id="IPR036638">
    <property type="entry name" value="HLH_DNA-bd_sf"/>
</dbReference>
<dbReference type="PANTHER" id="PTHR12565:SF463">
    <property type="entry name" value="TRANSCRIPTION FACTOR BHLH62-LIKE"/>
    <property type="match status" value="1"/>
</dbReference>
<feature type="compositionally biased region" description="Basic residues" evidence="5">
    <location>
        <begin position="264"/>
        <end position="273"/>
    </location>
</feature>
<comment type="caution">
    <text evidence="7">The sequence shown here is derived from an EMBL/GenBank/DDBJ whole genome shotgun (WGS) entry which is preliminary data.</text>
</comment>
<proteinExistence type="predicted"/>
<dbReference type="GO" id="GO:0005634">
    <property type="term" value="C:nucleus"/>
    <property type="evidence" value="ECO:0007669"/>
    <property type="project" value="UniProtKB-SubCell"/>
</dbReference>
<dbReference type="PROSITE" id="PS50888">
    <property type="entry name" value="BHLH"/>
    <property type="match status" value="1"/>
</dbReference>
<dbReference type="EMBL" id="JBJUIK010000013">
    <property type="protein sequence ID" value="KAL3507186.1"/>
    <property type="molecule type" value="Genomic_DNA"/>
</dbReference>
<gene>
    <name evidence="7" type="ORF">ACH5RR_032568</name>
</gene>
<keyword evidence="4" id="KW-0539">Nucleus</keyword>
<evidence type="ECO:0000256" key="5">
    <source>
        <dbReference type="SAM" id="MobiDB-lite"/>
    </source>
</evidence>
<keyword evidence="2" id="KW-0805">Transcription regulation</keyword>
<evidence type="ECO:0000313" key="7">
    <source>
        <dbReference type="EMBL" id="KAL3507186.1"/>
    </source>
</evidence>
<evidence type="ECO:0000256" key="1">
    <source>
        <dbReference type="ARBA" id="ARBA00004123"/>
    </source>
</evidence>
<accession>A0ABD2YIH8</accession>
<dbReference type="SMART" id="SM00353">
    <property type="entry name" value="HLH"/>
    <property type="match status" value="1"/>
</dbReference>
<dbReference type="InterPro" id="IPR011598">
    <property type="entry name" value="bHLH_dom"/>
</dbReference>
<comment type="subcellular location">
    <subcellularLocation>
        <location evidence="1">Nucleus</location>
    </subcellularLocation>
</comment>
<dbReference type="AlphaFoldDB" id="A0ABD2YIH8"/>
<feature type="compositionally biased region" description="Polar residues" evidence="5">
    <location>
        <begin position="279"/>
        <end position="297"/>
    </location>
</feature>
<feature type="domain" description="BHLH" evidence="6">
    <location>
        <begin position="334"/>
        <end position="384"/>
    </location>
</feature>
<name>A0ABD2YIH8_9GENT</name>
<dbReference type="PANTHER" id="PTHR12565">
    <property type="entry name" value="STEROL REGULATORY ELEMENT-BINDING PROTEIN"/>
    <property type="match status" value="1"/>
</dbReference>
<dbReference type="FunFam" id="4.10.280.10:FF:000002">
    <property type="entry name" value="Basic helix-loop-helix transcription factor"/>
    <property type="match status" value="1"/>
</dbReference>
<dbReference type="Proteomes" id="UP001630127">
    <property type="component" value="Unassembled WGS sequence"/>
</dbReference>
<dbReference type="GO" id="GO:0006355">
    <property type="term" value="P:regulation of DNA-templated transcription"/>
    <property type="evidence" value="ECO:0007669"/>
    <property type="project" value="UniProtKB-ARBA"/>
</dbReference>
<feature type="compositionally biased region" description="Basic and acidic residues" evidence="5">
    <location>
        <begin position="303"/>
        <end position="326"/>
    </location>
</feature>
<evidence type="ECO:0000256" key="4">
    <source>
        <dbReference type="ARBA" id="ARBA00023242"/>
    </source>
</evidence>
<dbReference type="InterPro" id="IPR024097">
    <property type="entry name" value="bHLH_ZIP_TF"/>
</dbReference>
<sequence>MERGNFLMNNEVNYSSEQLQNCFFNPNWDNSVGKNDLFEFALSSMVSSPVVSNAAGGVNRCENVVLRELIGRLGSICNSGEISPQNYTGGDNSTNTCCDSTPLNSPPKLDLSMMDHQIRGNLPISGHHLPSHPSFAPFPTDPGFAERAARFSCFGKNTLGGPNGQIGALNDSELPNRLVPKLDGGRLSRVSSNHSIKISGSQLDVQESEDSTLQDAISDRKLSKLSSSSTPEKSEFGDSRENSSVSELITGGEISINGQNAANSRKRKSIPRGKAKESPPSSNSARDANCSSENNEPSAKRTKSGEENEDEKNSTKAKAEPPKDYIHVRARRGQATDAHSLAERVRREKISERMKLLQDLVPGCNKVTGKAVMLDEIINYVQSLQRQVEFLSMKLATINPRMEFNAEAFISKDVLKSSGTFPHNMFQSDASAAGFHYPIQSQNGTNLPSNIQEVPFSMNHLNAAIRRKQGIHLPPLDNFGGAASQVSSFWEDDLQTVVRMGFGQNQTQKLHGIMPTSQMKVEL</sequence>
<feature type="region of interest" description="Disordered" evidence="5">
    <location>
        <begin position="198"/>
        <end position="326"/>
    </location>
</feature>
<dbReference type="SUPFAM" id="SSF47459">
    <property type="entry name" value="HLH, helix-loop-helix DNA-binding domain"/>
    <property type="match status" value="1"/>
</dbReference>
<dbReference type="Pfam" id="PF00010">
    <property type="entry name" value="HLH"/>
    <property type="match status" value="1"/>
</dbReference>
<dbReference type="Gene3D" id="4.10.280.10">
    <property type="entry name" value="Helix-loop-helix DNA-binding domain"/>
    <property type="match status" value="1"/>
</dbReference>
<keyword evidence="8" id="KW-1185">Reference proteome</keyword>
<evidence type="ECO:0000259" key="6">
    <source>
        <dbReference type="PROSITE" id="PS50888"/>
    </source>
</evidence>
<evidence type="ECO:0000313" key="8">
    <source>
        <dbReference type="Proteomes" id="UP001630127"/>
    </source>
</evidence>
<organism evidence="7 8">
    <name type="scientific">Cinchona calisaya</name>
    <dbReference type="NCBI Taxonomy" id="153742"/>
    <lineage>
        <taxon>Eukaryota</taxon>
        <taxon>Viridiplantae</taxon>
        <taxon>Streptophyta</taxon>
        <taxon>Embryophyta</taxon>
        <taxon>Tracheophyta</taxon>
        <taxon>Spermatophyta</taxon>
        <taxon>Magnoliopsida</taxon>
        <taxon>eudicotyledons</taxon>
        <taxon>Gunneridae</taxon>
        <taxon>Pentapetalae</taxon>
        <taxon>asterids</taxon>
        <taxon>lamiids</taxon>
        <taxon>Gentianales</taxon>
        <taxon>Rubiaceae</taxon>
        <taxon>Cinchonoideae</taxon>
        <taxon>Cinchoneae</taxon>
        <taxon>Cinchona</taxon>
    </lineage>
</organism>
<protein>
    <recommendedName>
        <fullName evidence="6">BHLH domain-containing protein</fullName>
    </recommendedName>
</protein>